<protein>
    <submittedName>
        <fullName evidence="1">Uncharacterized protein</fullName>
    </submittedName>
</protein>
<accession>A0A7V8SVN3</accession>
<dbReference type="AlphaFoldDB" id="A0A7V8SVN3"/>
<comment type="caution">
    <text evidence="1">The sequence shown here is derived from an EMBL/GenBank/DDBJ whole genome shotgun (WGS) entry which is preliminary data.</text>
</comment>
<dbReference type="EMBL" id="JACDQQ010000336">
    <property type="protein sequence ID" value="MBA0084031.1"/>
    <property type="molecule type" value="Genomic_DNA"/>
</dbReference>
<organism evidence="1 2">
    <name type="scientific">Candidatus Acidiferrum panamense</name>
    <dbReference type="NCBI Taxonomy" id="2741543"/>
    <lineage>
        <taxon>Bacteria</taxon>
        <taxon>Pseudomonadati</taxon>
        <taxon>Acidobacteriota</taxon>
        <taxon>Terriglobia</taxon>
        <taxon>Candidatus Acidiferrales</taxon>
        <taxon>Candidatus Acidiferrum</taxon>
    </lineage>
</organism>
<sequence length="135" mass="15179">MNMDFYGYFEFGDADAVRQFVVAHYFTHEAEATALAAQFGRSPGTFNVSGMNIVDEWIGVMDGTIEETPRALNDWLEAHNDNHQSMAEIMGTSVANITGPVDLSIADFSNAEQLYEWLTLHQQMHQFEQVALKLT</sequence>
<proteinExistence type="predicted"/>
<keyword evidence="2" id="KW-1185">Reference proteome</keyword>
<evidence type="ECO:0000313" key="2">
    <source>
        <dbReference type="Proteomes" id="UP000567293"/>
    </source>
</evidence>
<name>A0A7V8SVN3_9BACT</name>
<dbReference type="Proteomes" id="UP000567293">
    <property type="component" value="Unassembled WGS sequence"/>
</dbReference>
<reference evidence="1" key="1">
    <citation type="submission" date="2020-06" db="EMBL/GenBank/DDBJ databases">
        <title>Legume-microbial interactions unlock mineral nutrients during tropical forest succession.</title>
        <authorList>
            <person name="Epihov D.Z."/>
        </authorList>
    </citation>
    <scope>NUCLEOTIDE SEQUENCE [LARGE SCALE GENOMIC DNA]</scope>
    <source>
        <strain evidence="1">Pan2503</strain>
    </source>
</reference>
<evidence type="ECO:0000313" key="1">
    <source>
        <dbReference type="EMBL" id="MBA0084031.1"/>
    </source>
</evidence>
<gene>
    <name evidence="1" type="ORF">HRJ53_03460</name>
</gene>